<dbReference type="SUPFAM" id="SSF52540">
    <property type="entry name" value="P-loop containing nucleoside triphosphate hydrolases"/>
    <property type="match status" value="1"/>
</dbReference>
<dbReference type="STRING" id="208439.AJAP_23555"/>
<dbReference type="AlphaFoldDB" id="A0A075UTQ2"/>
<proteinExistence type="predicted"/>
<dbReference type="PANTHER" id="PTHR47691">
    <property type="entry name" value="REGULATOR-RELATED"/>
    <property type="match status" value="1"/>
</dbReference>
<dbReference type="EMBL" id="CP008953">
    <property type="protein sequence ID" value="AIG77562.1"/>
    <property type="molecule type" value="Genomic_DNA"/>
</dbReference>
<sequence length="488" mass="51615">MGRPERPLDGSTGPIAAFAHDLRVLRNRAGNPSYRELARTALFAPSVLSSAASGHRLPTLAVTLAFVSACGGDRAAWERRWRSVAGQTGGGAEVREERASVPQQAEAPPDGVHALASGVIRLARPAQLPMGSRTFVGREGDLADAAEMIGASGPVKVPLLVSGPIGVGKTAFALRLAEEVAADFPDGQLYADLGGSGTGGRSANGIVRGFLRALGVPAHLVPDDPMQRIGLYRSLLAERRLFVLLAGVRDEGQVRPLLGQAPHSQVVVTSRARLLGLEDTNRVELDTFSRKESLALIGRIAGPARVRAEHDATDMIAELCGDLPLAINIVGRKIAARPEWAIAYTAGQLADRERLMDSLCVGDVNVRDRFIAAYEQLSPTEREAIHHFGQSGAGWTTSIGIAAAMGIMIETADELLESVVDAGLLQRANVAGRYAVSRLVSAFASERQREPGSFAAAVPMAGHRARKNAFESLRHEAVRTLPGGSSEG</sequence>
<dbReference type="Proteomes" id="UP000028492">
    <property type="component" value="Chromosome"/>
</dbReference>
<dbReference type="eggNOG" id="COG3903">
    <property type="taxonomic scope" value="Bacteria"/>
</dbReference>
<organism evidence="2 3">
    <name type="scientific">Amycolatopsis japonica</name>
    <dbReference type="NCBI Taxonomy" id="208439"/>
    <lineage>
        <taxon>Bacteria</taxon>
        <taxon>Bacillati</taxon>
        <taxon>Actinomycetota</taxon>
        <taxon>Actinomycetes</taxon>
        <taxon>Pseudonocardiales</taxon>
        <taxon>Pseudonocardiaceae</taxon>
        <taxon>Amycolatopsis</taxon>
        <taxon>Amycolatopsis japonica group</taxon>
    </lineage>
</organism>
<dbReference type="InterPro" id="IPR027417">
    <property type="entry name" value="P-loop_NTPase"/>
</dbReference>
<dbReference type="KEGG" id="aja:AJAP_23555"/>
<dbReference type="Gene3D" id="3.40.50.300">
    <property type="entry name" value="P-loop containing nucleotide triphosphate hydrolases"/>
    <property type="match status" value="1"/>
</dbReference>
<evidence type="ECO:0000313" key="2">
    <source>
        <dbReference type="EMBL" id="AIG77562.1"/>
    </source>
</evidence>
<evidence type="ECO:0000256" key="1">
    <source>
        <dbReference type="SAM" id="MobiDB-lite"/>
    </source>
</evidence>
<evidence type="ECO:0000313" key="3">
    <source>
        <dbReference type="Proteomes" id="UP000028492"/>
    </source>
</evidence>
<gene>
    <name evidence="2" type="ORF">AJAP_23555</name>
</gene>
<reference evidence="2 3" key="1">
    <citation type="journal article" date="2014" name="J. Biotechnol.">
        <title>Complete genome sequence of the actinobacterium Amycolatopsis japonica MG417-CF17(T) (=DSM 44213T) producing (S,S)-N,N'-ethylenediaminedisuccinic acid.</title>
        <authorList>
            <person name="Stegmann E."/>
            <person name="Albersmeier A."/>
            <person name="Spohn M."/>
            <person name="Gert H."/>
            <person name="Weber T."/>
            <person name="Wohlleben W."/>
            <person name="Kalinowski J."/>
            <person name="Ruckert C."/>
        </authorList>
    </citation>
    <scope>NUCLEOTIDE SEQUENCE [LARGE SCALE GENOMIC DNA]</scope>
    <source>
        <strain evidence="3">MG417-CF17 (DSM 44213)</strain>
    </source>
</reference>
<protein>
    <submittedName>
        <fullName evidence="2">Uncharacterized protein</fullName>
    </submittedName>
</protein>
<keyword evidence="3" id="KW-1185">Reference proteome</keyword>
<dbReference type="PRINTS" id="PR00364">
    <property type="entry name" value="DISEASERSIST"/>
</dbReference>
<name>A0A075UTQ2_9PSEU</name>
<dbReference type="RefSeq" id="WP_038515216.1">
    <property type="nucleotide sequence ID" value="NZ_CP008953.1"/>
</dbReference>
<feature type="region of interest" description="Disordered" evidence="1">
    <location>
        <begin position="86"/>
        <end position="110"/>
    </location>
</feature>
<dbReference type="PANTHER" id="PTHR47691:SF3">
    <property type="entry name" value="HTH-TYPE TRANSCRIPTIONAL REGULATOR RV0890C-RELATED"/>
    <property type="match status" value="1"/>
</dbReference>
<dbReference type="HOGENOM" id="CLU_558567_0_0_11"/>
<dbReference type="GO" id="GO:0043531">
    <property type="term" value="F:ADP binding"/>
    <property type="evidence" value="ECO:0007669"/>
    <property type="project" value="InterPro"/>
</dbReference>
<accession>A0A075UTQ2</accession>